<evidence type="ECO:0000256" key="1">
    <source>
        <dbReference type="ARBA" id="ARBA00022448"/>
    </source>
</evidence>
<dbReference type="SUPFAM" id="SSF116726">
    <property type="entry name" value="TrkA C-terminal domain-like"/>
    <property type="match status" value="1"/>
</dbReference>
<dbReference type="InterPro" id="IPR006036">
    <property type="entry name" value="K_uptake_TrkA"/>
</dbReference>
<dbReference type="PANTHER" id="PTHR43833:SF5">
    <property type="entry name" value="TRK SYSTEM POTASSIUM UPTAKE PROTEIN TRKA"/>
    <property type="match status" value="1"/>
</dbReference>
<dbReference type="Pfam" id="PF02254">
    <property type="entry name" value="TrkA_N"/>
    <property type="match status" value="1"/>
</dbReference>
<feature type="domain" description="RCK C-terminal" evidence="7">
    <location>
        <begin position="136"/>
        <end position="217"/>
    </location>
</feature>
<dbReference type="PRINTS" id="PR00335">
    <property type="entry name" value="KUPTAKETRKA"/>
</dbReference>
<dbReference type="EMBL" id="CAEZSO010000148">
    <property type="protein sequence ID" value="CAB4546876.1"/>
    <property type="molecule type" value="Genomic_DNA"/>
</dbReference>
<evidence type="ECO:0000256" key="3">
    <source>
        <dbReference type="ARBA" id="ARBA00022958"/>
    </source>
</evidence>
<sequence length="220" mass="23276">MKIAIAGAGQVGCSIATELAENGHSILVIDKDPNAQQGFAPGVEFLVGDACELAVLEKAKLHECQVVVAATGDDKANLVVSLLAKTEFGVARVVGRVNHPDNEWMFDESWGVDIAVSTPRILSALVEEAVTVGDVVRLFTLRAGNANLVELTLPADSPVAETRVGAMNWPPDCTLVTILRSGRVITPSSDDTLEVGDELLFICSAESESPLQEVLAPHTH</sequence>
<dbReference type="Gene3D" id="3.30.70.1450">
    <property type="entry name" value="Regulator of K+ conductance, C-terminal domain"/>
    <property type="match status" value="1"/>
</dbReference>
<keyword evidence="2" id="KW-0633">Potassium transport</keyword>
<evidence type="ECO:0000256" key="4">
    <source>
        <dbReference type="ARBA" id="ARBA00023027"/>
    </source>
</evidence>
<dbReference type="InterPro" id="IPR006037">
    <property type="entry name" value="RCK_C"/>
</dbReference>
<organism evidence="8">
    <name type="scientific">freshwater metagenome</name>
    <dbReference type="NCBI Taxonomy" id="449393"/>
    <lineage>
        <taxon>unclassified sequences</taxon>
        <taxon>metagenomes</taxon>
        <taxon>ecological metagenomes</taxon>
    </lineage>
</organism>
<accession>A0A6J6C6N2</accession>
<dbReference type="Pfam" id="PF02080">
    <property type="entry name" value="TrkA_C"/>
    <property type="match status" value="1"/>
</dbReference>
<dbReference type="SUPFAM" id="SSF51735">
    <property type="entry name" value="NAD(P)-binding Rossmann-fold domains"/>
    <property type="match status" value="1"/>
</dbReference>
<evidence type="ECO:0000256" key="5">
    <source>
        <dbReference type="ARBA" id="ARBA00023065"/>
    </source>
</evidence>
<dbReference type="GO" id="GO:0015079">
    <property type="term" value="F:potassium ion transmembrane transporter activity"/>
    <property type="evidence" value="ECO:0007669"/>
    <property type="project" value="InterPro"/>
</dbReference>
<evidence type="ECO:0000256" key="2">
    <source>
        <dbReference type="ARBA" id="ARBA00022538"/>
    </source>
</evidence>
<keyword evidence="1" id="KW-0813">Transport</keyword>
<dbReference type="PROSITE" id="PS51202">
    <property type="entry name" value="RCK_C"/>
    <property type="match status" value="1"/>
</dbReference>
<dbReference type="AlphaFoldDB" id="A0A6J6C6N2"/>
<dbReference type="InterPro" id="IPR003148">
    <property type="entry name" value="RCK_N"/>
</dbReference>
<gene>
    <name evidence="8" type="ORF">UFOPK1446_00771</name>
    <name evidence="9" type="ORF">UFOPK1939_00453</name>
</gene>
<keyword evidence="5" id="KW-0406">Ion transport</keyword>
<keyword evidence="3" id="KW-0630">Potassium</keyword>
<protein>
    <submittedName>
        <fullName evidence="8">Unannotated protein</fullName>
    </submittedName>
</protein>
<dbReference type="Gene3D" id="3.40.50.720">
    <property type="entry name" value="NAD(P)-binding Rossmann-like Domain"/>
    <property type="match status" value="1"/>
</dbReference>
<evidence type="ECO:0000313" key="8">
    <source>
        <dbReference type="EMBL" id="CAB4546876.1"/>
    </source>
</evidence>
<dbReference type="GO" id="GO:0005886">
    <property type="term" value="C:plasma membrane"/>
    <property type="evidence" value="ECO:0007669"/>
    <property type="project" value="InterPro"/>
</dbReference>
<evidence type="ECO:0000313" key="9">
    <source>
        <dbReference type="EMBL" id="CAB4619422.1"/>
    </source>
</evidence>
<dbReference type="EMBL" id="CAEZVF010000048">
    <property type="protein sequence ID" value="CAB4619422.1"/>
    <property type="molecule type" value="Genomic_DNA"/>
</dbReference>
<dbReference type="InterPro" id="IPR050721">
    <property type="entry name" value="Trk_Ktr_HKT_K-transport"/>
</dbReference>
<keyword evidence="4" id="KW-0520">NAD</keyword>
<reference evidence="8" key="1">
    <citation type="submission" date="2020-05" db="EMBL/GenBank/DDBJ databases">
        <authorList>
            <person name="Chiriac C."/>
            <person name="Salcher M."/>
            <person name="Ghai R."/>
            <person name="Kavagutti S V."/>
        </authorList>
    </citation>
    <scope>NUCLEOTIDE SEQUENCE</scope>
</reference>
<evidence type="ECO:0000259" key="6">
    <source>
        <dbReference type="PROSITE" id="PS51201"/>
    </source>
</evidence>
<proteinExistence type="predicted"/>
<dbReference type="PROSITE" id="PS51201">
    <property type="entry name" value="RCK_N"/>
    <property type="match status" value="1"/>
</dbReference>
<name>A0A6J6C6N2_9ZZZZ</name>
<dbReference type="PANTHER" id="PTHR43833">
    <property type="entry name" value="POTASSIUM CHANNEL PROTEIN 2-RELATED-RELATED"/>
    <property type="match status" value="1"/>
</dbReference>
<dbReference type="InterPro" id="IPR036291">
    <property type="entry name" value="NAD(P)-bd_dom_sf"/>
</dbReference>
<evidence type="ECO:0000259" key="7">
    <source>
        <dbReference type="PROSITE" id="PS51202"/>
    </source>
</evidence>
<feature type="domain" description="RCK N-terminal" evidence="6">
    <location>
        <begin position="1"/>
        <end position="116"/>
    </location>
</feature>
<dbReference type="InterPro" id="IPR036721">
    <property type="entry name" value="RCK_C_sf"/>
</dbReference>